<comment type="pathway">
    <text evidence="2 12">Amino-acid biosynthesis; L-valine biosynthesis; L-valine from pyruvate: step 1/4.</text>
</comment>
<feature type="domain" description="Thiamine pyrophosphate enzyme central" evidence="13">
    <location>
        <begin position="199"/>
        <end position="331"/>
    </location>
</feature>
<dbReference type="InterPro" id="IPR012000">
    <property type="entry name" value="Thiamin_PyroP_enz_cen_dom"/>
</dbReference>
<evidence type="ECO:0000259" key="13">
    <source>
        <dbReference type="Pfam" id="PF00205"/>
    </source>
</evidence>
<dbReference type="PANTHER" id="PTHR18968">
    <property type="entry name" value="THIAMINE PYROPHOSPHATE ENZYMES"/>
    <property type="match status" value="1"/>
</dbReference>
<keyword evidence="5 12" id="KW-0028">Amino-acid biosynthesis</keyword>
<keyword evidence="9 12" id="KW-0786">Thiamine pyrophosphate</keyword>
<dbReference type="GO" id="GO:0003984">
    <property type="term" value="F:acetolactate synthase activity"/>
    <property type="evidence" value="ECO:0007669"/>
    <property type="project" value="UniProtKB-EC"/>
</dbReference>
<evidence type="ECO:0000256" key="5">
    <source>
        <dbReference type="ARBA" id="ARBA00022605"/>
    </source>
</evidence>
<dbReference type="InterPro" id="IPR012846">
    <property type="entry name" value="Acetolactate_synth_lsu"/>
</dbReference>
<keyword evidence="8 12" id="KW-0460">Magnesium</keyword>
<evidence type="ECO:0000256" key="2">
    <source>
        <dbReference type="ARBA" id="ARBA00005025"/>
    </source>
</evidence>
<evidence type="ECO:0000256" key="6">
    <source>
        <dbReference type="ARBA" id="ARBA00022679"/>
    </source>
</evidence>
<dbReference type="GO" id="GO:0009099">
    <property type="term" value="P:L-valine biosynthetic process"/>
    <property type="evidence" value="ECO:0007669"/>
    <property type="project" value="UniProtKB-UniPathway"/>
</dbReference>
<comment type="cofactor">
    <cofactor evidence="12">
        <name>Mg(2+)</name>
        <dbReference type="ChEBI" id="CHEBI:18420"/>
    </cofactor>
    <text evidence="12">Binds 1 Mg(2+) ion per subunit.</text>
</comment>
<dbReference type="InterPro" id="IPR045229">
    <property type="entry name" value="TPP_enz"/>
</dbReference>
<dbReference type="Gene3D" id="3.40.50.1220">
    <property type="entry name" value="TPP-binding domain"/>
    <property type="match status" value="1"/>
</dbReference>
<dbReference type="UniPathway" id="UPA00049">
    <property type="reaction ID" value="UER00059"/>
</dbReference>
<dbReference type="NCBIfam" id="TIGR00118">
    <property type="entry name" value="acolac_lg"/>
    <property type="match status" value="1"/>
</dbReference>
<evidence type="ECO:0000256" key="1">
    <source>
        <dbReference type="ARBA" id="ARBA00004974"/>
    </source>
</evidence>
<dbReference type="eggNOG" id="COG0028">
    <property type="taxonomic scope" value="Bacteria"/>
</dbReference>
<keyword evidence="6 12" id="KW-0808">Transferase</keyword>
<dbReference type="Pfam" id="PF00205">
    <property type="entry name" value="TPP_enzyme_M"/>
    <property type="match status" value="1"/>
</dbReference>
<comment type="cofactor">
    <cofactor evidence="12">
        <name>thiamine diphosphate</name>
        <dbReference type="ChEBI" id="CHEBI:58937"/>
    </cofactor>
    <text evidence="12">Binds 1 thiamine pyrophosphate per subunit.</text>
</comment>
<evidence type="ECO:0000256" key="8">
    <source>
        <dbReference type="ARBA" id="ARBA00022842"/>
    </source>
</evidence>
<dbReference type="InterPro" id="IPR029061">
    <property type="entry name" value="THDP-binding"/>
</dbReference>
<dbReference type="EMBL" id="CP000673">
    <property type="protein sequence ID" value="EDK34115.1"/>
    <property type="molecule type" value="Genomic_DNA"/>
</dbReference>
<dbReference type="Proteomes" id="UP000002411">
    <property type="component" value="Chromosome"/>
</dbReference>
<evidence type="ECO:0000259" key="14">
    <source>
        <dbReference type="Pfam" id="PF02775"/>
    </source>
</evidence>
<dbReference type="SUPFAM" id="SSF52467">
    <property type="entry name" value="DHS-like NAD/FAD-binding domain"/>
    <property type="match status" value="1"/>
</dbReference>
<sequence length="569" mass="62771">MINISKMIANKLKENKCKVIFEYPGGNVAPILDAVKLDGTIDLVVTRNDQAASLMADAYARVTGEVGVCMATVGPGATNLVTGIANAYFDSIPLVAITGQVGTGSLKGIKKTRQIGFQEVDIVNIVKPITKWSCMITKPEDVNQVIDEAFRIAREGRPGPVLIDIPMDVQRSMLQKLDILNRVDIIEKRSIVEQKKINLLIQKINLSSKPVIIAGGGVILGNAENELKVLAEKSQIPVANTLMGLGSFDLNSKLALGFMGCYGSRACNKILAEADLIIALGNRFDVRAIGTEINKFQEGKFIIHVDVDKAEINNTVKTNLAINGDVKEVLKLIIDRLNEINIDTKKWLDYISELKYKFNLDREYRLSDEYDKVRPQYIIKEISNLTNGKAIITSDVGQNQMWTAQFYKYRYTRTNLTSGGLGNMGYGLPAAIAAKYAKKDAQVINITGDGSFQMNMQELGTAVAYNLPVKIFILKNNTLGLVKQFQDKTFLGKATSTVIKYNPDFIKLAEVYGIKGLRISKASEIKGIVKEALNYDGTVIVECYIDSNELAIPEIEGGHYIDDQYPYNS</sequence>
<evidence type="ECO:0000256" key="11">
    <source>
        <dbReference type="ARBA" id="ARBA00048670"/>
    </source>
</evidence>
<evidence type="ECO:0000256" key="4">
    <source>
        <dbReference type="ARBA" id="ARBA00013145"/>
    </source>
</evidence>
<dbReference type="PANTHER" id="PTHR18968:SF13">
    <property type="entry name" value="ACETOLACTATE SYNTHASE CATALYTIC SUBUNIT, MITOCHONDRIAL"/>
    <property type="match status" value="1"/>
</dbReference>
<keyword evidence="17" id="KW-1185">Reference proteome</keyword>
<dbReference type="Pfam" id="PF02776">
    <property type="entry name" value="TPP_enzyme_N"/>
    <property type="match status" value="1"/>
</dbReference>
<evidence type="ECO:0000259" key="15">
    <source>
        <dbReference type="Pfam" id="PF02776"/>
    </source>
</evidence>
<evidence type="ECO:0000256" key="12">
    <source>
        <dbReference type="RuleBase" id="RU003591"/>
    </source>
</evidence>
<dbReference type="GO" id="GO:0009097">
    <property type="term" value="P:isoleucine biosynthetic process"/>
    <property type="evidence" value="ECO:0007669"/>
    <property type="project" value="UniProtKB-UniPathway"/>
</dbReference>
<dbReference type="AlphaFoldDB" id="A5MZ19"/>
<dbReference type="InterPro" id="IPR039368">
    <property type="entry name" value="AHAS_TPP"/>
</dbReference>
<accession>A5MZ19</accession>
<dbReference type="UniPathway" id="UPA00047">
    <property type="reaction ID" value="UER00055"/>
</dbReference>
<dbReference type="CDD" id="cd02015">
    <property type="entry name" value="TPP_AHAS"/>
    <property type="match status" value="1"/>
</dbReference>
<dbReference type="InterPro" id="IPR012001">
    <property type="entry name" value="Thiamin_PyroP_enz_TPP-bd_dom"/>
</dbReference>
<evidence type="ECO:0000256" key="9">
    <source>
        <dbReference type="ARBA" id="ARBA00023052"/>
    </source>
</evidence>
<dbReference type="RefSeq" id="WP_012102441.1">
    <property type="nucleotide sequence ID" value="NC_009706.1"/>
</dbReference>
<reference evidence="16 17" key="1">
    <citation type="journal article" date="2008" name="Proc. Natl. Acad. Sci. U.S.A.">
        <title>The genome of Clostridium kluyveri, a strict anaerobe with unique metabolic features.</title>
        <authorList>
            <person name="Seedorf H."/>
            <person name="Fricke W.F."/>
            <person name="Veith B."/>
            <person name="Brueggemann H."/>
            <person name="Liesegang H."/>
            <person name="Strittmatter A."/>
            <person name="Miethke M."/>
            <person name="Buckel W."/>
            <person name="Hinderberger J."/>
            <person name="Li F."/>
            <person name="Hagemeier C."/>
            <person name="Thauer R.K."/>
            <person name="Gottschalk G."/>
        </authorList>
    </citation>
    <scope>NUCLEOTIDE SEQUENCE [LARGE SCALE GENOMIC DNA]</scope>
    <source>
        <strain evidence="17">ATCC 8527 / DSM 555 / NCIMB 10680</strain>
    </source>
</reference>
<feature type="domain" description="Thiamine pyrophosphate enzyme N-terminal TPP-binding" evidence="15">
    <location>
        <begin position="3"/>
        <end position="123"/>
    </location>
</feature>
<dbReference type="InterPro" id="IPR011766">
    <property type="entry name" value="TPP_enzyme_TPP-bd"/>
</dbReference>
<dbReference type="FunFam" id="3.40.50.1220:FF:000008">
    <property type="entry name" value="Acetolactate synthase"/>
    <property type="match status" value="1"/>
</dbReference>
<dbReference type="Gene3D" id="3.40.50.970">
    <property type="match status" value="2"/>
</dbReference>
<dbReference type="GO" id="GO:0030976">
    <property type="term" value="F:thiamine pyrophosphate binding"/>
    <property type="evidence" value="ECO:0007669"/>
    <property type="project" value="UniProtKB-UniRule"/>
</dbReference>
<organism evidence="16 17">
    <name type="scientific">Clostridium kluyveri (strain ATCC 8527 / DSM 555 / NBRC 12016 / NCIMB 10680 / K1)</name>
    <dbReference type="NCBI Taxonomy" id="431943"/>
    <lineage>
        <taxon>Bacteria</taxon>
        <taxon>Bacillati</taxon>
        <taxon>Bacillota</taxon>
        <taxon>Clostridia</taxon>
        <taxon>Eubacteriales</taxon>
        <taxon>Clostridiaceae</taxon>
        <taxon>Clostridium</taxon>
    </lineage>
</organism>
<feature type="domain" description="Thiamine pyrophosphate enzyme TPP-binding" evidence="14">
    <location>
        <begin position="395"/>
        <end position="543"/>
    </location>
</feature>
<comment type="similarity">
    <text evidence="3 12">Belongs to the TPP enzyme family.</text>
</comment>
<name>A5MZ19_CLOK5</name>
<dbReference type="HOGENOM" id="CLU_013748_1_2_9"/>
<dbReference type="STRING" id="431943.CKL_2103"/>
<proteinExistence type="inferred from homology"/>
<evidence type="ECO:0000256" key="3">
    <source>
        <dbReference type="ARBA" id="ARBA00007812"/>
    </source>
</evidence>
<dbReference type="CDD" id="cd07035">
    <property type="entry name" value="TPP_PYR_POX_like"/>
    <property type="match status" value="1"/>
</dbReference>
<keyword evidence="7 12" id="KW-0479">Metal-binding</keyword>
<dbReference type="EC" id="2.2.1.6" evidence="4 12"/>
<protein>
    <recommendedName>
        <fullName evidence="4 12">Acetolactate synthase</fullName>
        <ecNumber evidence="4 12">2.2.1.6</ecNumber>
    </recommendedName>
</protein>
<comment type="pathway">
    <text evidence="1 12">Amino-acid biosynthesis; L-isoleucine biosynthesis; L-isoleucine from 2-oxobutanoate: step 1/4.</text>
</comment>
<evidence type="ECO:0000313" key="16">
    <source>
        <dbReference type="EMBL" id="EDK34115.1"/>
    </source>
</evidence>
<dbReference type="GO" id="GO:0000287">
    <property type="term" value="F:magnesium ion binding"/>
    <property type="evidence" value="ECO:0007669"/>
    <property type="project" value="UniProtKB-UniRule"/>
</dbReference>
<dbReference type="InterPro" id="IPR029035">
    <property type="entry name" value="DHS-like_NAD/FAD-binding_dom"/>
</dbReference>
<evidence type="ECO:0000256" key="10">
    <source>
        <dbReference type="ARBA" id="ARBA00023304"/>
    </source>
</evidence>
<dbReference type="KEGG" id="ckl:CKL_2103"/>
<dbReference type="Pfam" id="PF02775">
    <property type="entry name" value="TPP_enzyme_C"/>
    <property type="match status" value="1"/>
</dbReference>
<evidence type="ECO:0000313" key="17">
    <source>
        <dbReference type="Proteomes" id="UP000002411"/>
    </source>
</evidence>
<dbReference type="SUPFAM" id="SSF52518">
    <property type="entry name" value="Thiamin diphosphate-binding fold (THDP-binding)"/>
    <property type="match status" value="2"/>
</dbReference>
<dbReference type="GO" id="GO:0050660">
    <property type="term" value="F:flavin adenine dinucleotide binding"/>
    <property type="evidence" value="ECO:0007669"/>
    <property type="project" value="InterPro"/>
</dbReference>
<dbReference type="GO" id="GO:0005948">
    <property type="term" value="C:acetolactate synthase complex"/>
    <property type="evidence" value="ECO:0007669"/>
    <property type="project" value="TreeGrafter"/>
</dbReference>
<evidence type="ECO:0000256" key="7">
    <source>
        <dbReference type="ARBA" id="ARBA00022723"/>
    </source>
</evidence>
<dbReference type="FunFam" id="3.40.50.970:FF:000007">
    <property type="entry name" value="Acetolactate synthase"/>
    <property type="match status" value="1"/>
</dbReference>
<comment type="catalytic activity">
    <reaction evidence="11 12">
        <text>2 pyruvate + H(+) = (2S)-2-acetolactate + CO2</text>
        <dbReference type="Rhea" id="RHEA:25249"/>
        <dbReference type="ChEBI" id="CHEBI:15361"/>
        <dbReference type="ChEBI" id="CHEBI:15378"/>
        <dbReference type="ChEBI" id="CHEBI:16526"/>
        <dbReference type="ChEBI" id="CHEBI:58476"/>
        <dbReference type="EC" id="2.2.1.6"/>
    </reaction>
</comment>
<keyword evidence="10 12" id="KW-0100">Branched-chain amino acid biosynthesis</keyword>
<gene>
    <name evidence="16" type="primary">ilvB2</name>
    <name evidence="16" type="ordered locus">CKL_2103</name>
</gene>